<name>A0AAD7XEW2_9STRA</name>
<evidence type="ECO:0000313" key="2">
    <source>
        <dbReference type="Proteomes" id="UP001230188"/>
    </source>
</evidence>
<accession>A0AAD7XEW2</accession>
<evidence type="ECO:0000313" key="1">
    <source>
        <dbReference type="EMBL" id="KAJ8598677.1"/>
    </source>
</evidence>
<protein>
    <submittedName>
        <fullName evidence="1">Uncharacterized protein</fullName>
    </submittedName>
</protein>
<proteinExistence type="predicted"/>
<comment type="caution">
    <text evidence="1">The sequence shown here is derived from an EMBL/GenBank/DDBJ whole genome shotgun (WGS) entry which is preliminary data.</text>
</comment>
<organism evidence="1 2">
    <name type="scientific">Chrysophaeum taylorii</name>
    <dbReference type="NCBI Taxonomy" id="2483200"/>
    <lineage>
        <taxon>Eukaryota</taxon>
        <taxon>Sar</taxon>
        <taxon>Stramenopiles</taxon>
        <taxon>Ochrophyta</taxon>
        <taxon>Pelagophyceae</taxon>
        <taxon>Pelagomonadales</taxon>
        <taxon>Pelagomonadaceae</taxon>
        <taxon>Chrysophaeum</taxon>
    </lineage>
</organism>
<dbReference type="Proteomes" id="UP001230188">
    <property type="component" value="Unassembled WGS sequence"/>
</dbReference>
<reference evidence="1" key="1">
    <citation type="submission" date="2023-01" db="EMBL/GenBank/DDBJ databases">
        <title>Metagenome sequencing of chrysophaentin producing Chrysophaeum taylorii.</title>
        <authorList>
            <person name="Davison J."/>
            <person name="Bewley C."/>
        </authorList>
    </citation>
    <scope>NUCLEOTIDE SEQUENCE</scope>
    <source>
        <strain evidence="1">NIES-1699</strain>
    </source>
</reference>
<gene>
    <name evidence="1" type="ORF">CTAYLR_003094</name>
</gene>
<dbReference type="AlphaFoldDB" id="A0AAD7XEW2"/>
<dbReference type="EMBL" id="JAQMWT010000667">
    <property type="protein sequence ID" value="KAJ8598677.1"/>
    <property type="molecule type" value="Genomic_DNA"/>
</dbReference>
<sequence>MRAPFRSEIEDVVVGYLISSTNYRFAAVCFAKTKPPTKQRKTFDAAFDLYDTAMLGVVHCSPLSSSDGIMYESRQQYKSACSYQARSPKTRTVHVQRR</sequence>
<keyword evidence="2" id="KW-1185">Reference proteome</keyword>